<comment type="caution">
    <text evidence="3">The sequence shown here is derived from an EMBL/GenBank/DDBJ whole genome shotgun (WGS) entry which is preliminary data.</text>
</comment>
<reference evidence="3 4" key="1">
    <citation type="submission" date="2017-07" db="EMBL/GenBank/DDBJ databases">
        <title>The genome sequence of Paludifilum halophilum highlights mechanisms for microbial adaptation to high salt environemnts.</title>
        <authorList>
            <person name="Belbahri L."/>
        </authorList>
    </citation>
    <scope>NUCLEOTIDE SEQUENCE [LARGE SCALE GENOMIC DNA]</scope>
    <source>
        <strain evidence="3 4">DSM 102817</strain>
    </source>
</reference>
<proteinExistence type="inferred from homology"/>
<dbReference type="Proteomes" id="UP000215459">
    <property type="component" value="Unassembled WGS sequence"/>
</dbReference>
<dbReference type="InterPro" id="IPR036291">
    <property type="entry name" value="NAD(P)-bd_dom_sf"/>
</dbReference>
<name>A0A235BDE7_9BACL</name>
<comment type="similarity">
    <text evidence="1">Belongs to the short-chain dehydrogenases/reductases (SDR) family.</text>
</comment>
<evidence type="ECO:0000256" key="2">
    <source>
        <dbReference type="ARBA" id="ARBA00023002"/>
    </source>
</evidence>
<accession>A0A235BDE7</accession>
<dbReference type="FunFam" id="3.40.50.720:FF:000173">
    <property type="entry name" value="3-oxoacyl-[acyl-carrier protein] reductase"/>
    <property type="match status" value="1"/>
</dbReference>
<organism evidence="3 4">
    <name type="scientific">Paludifilum halophilum</name>
    <dbReference type="NCBI Taxonomy" id="1642702"/>
    <lineage>
        <taxon>Bacteria</taxon>
        <taxon>Bacillati</taxon>
        <taxon>Bacillota</taxon>
        <taxon>Bacilli</taxon>
        <taxon>Bacillales</taxon>
        <taxon>Thermoactinomycetaceae</taxon>
        <taxon>Paludifilum</taxon>
    </lineage>
</organism>
<dbReference type="NCBIfam" id="NF009466">
    <property type="entry name" value="PRK12826.1-2"/>
    <property type="match status" value="1"/>
</dbReference>
<dbReference type="RefSeq" id="WP_094262725.1">
    <property type="nucleotide sequence ID" value="NZ_NOWF01000001.1"/>
</dbReference>
<dbReference type="GO" id="GO:0016616">
    <property type="term" value="F:oxidoreductase activity, acting on the CH-OH group of donors, NAD or NADP as acceptor"/>
    <property type="evidence" value="ECO:0007669"/>
    <property type="project" value="TreeGrafter"/>
</dbReference>
<sequence>MKLKEKLVLVTGGSSGIGKSICLHLGRLGADVIVGYKSNGQAAQNVVDQIKADRPNAVAAKFRLNIKDYEQVTGVVNKIVDTYRKIDVLVNNAGIGVEGAVIPTNPIEDWVHVIETNLIGSFHCIKAVSLHMLLAQKGSIINIASVAGITGIERLSSYCASKAGLIGLTKSLSKEFAPYNVRVNAVAPGYTLDTGMIERIDEAELQQIKEQIPLGRFALPEEITEVVSFLSSDHSSYVNGQTWVVDGGLTA</sequence>
<dbReference type="AlphaFoldDB" id="A0A235BDE7"/>
<dbReference type="PANTHER" id="PTHR42760">
    <property type="entry name" value="SHORT-CHAIN DEHYDROGENASES/REDUCTASES FAMILY MEMBER"/>
    <property type="match status" value="1"/>
</dbReference>
<dbReference type="OrthoDB" id="9803333at2"/>
<evidence type="ECO:0000256" key="1">
    <source>
        <dbReference type="ARBA" id="ARBA00006484"/>
    </source>
</evidence>
<protein>
    <submittedName>
        <fullName evidence="3">3-oxoacyl-ACP reductase</fullName>
    </submittedName>
</protein>
<keyword evidence="4" id="KW-1185">Reference proteome</keyword>
<dbReference type="PRINTS" id="PR00080">
    <property type="entry name" value="SDRFAMILY"/>
</dbReference>
<dbReference type="SUPFAM" id="SSF51735">
    <property type="entry name" value="NAD(P)-binding Rossmann-fold domains"/>
    <property type="match status" value="1"/>
</dbReference>
<evidence type="ECO:0000313" key="4">
    <source>
        <dbReference type="Proteomes" id="UP000215459"/>
    </source>
</evidence>
<dbReference type="PROSITE" id="PS00061">
    <property type="entry name" value="ADH_SHORT"/>
    <property type="match status" value="1"/>
</dbReference>
<dbReference type="Pfam" id="PF13561">
    <property type="entry name" value="adh_short_C2"/>
    <property type="match status" value="1"/>
</dbReference>
<keyword evidence="2" id="KW-0560">Oxidoreductase</keyword>
<dbReference type="EMBL" id="NOWF01000001">
    <property type="protein sequence ID" value="OYD09625.1"/>
    <property type="molecule type" value="Genomic_DNA"/>
</dbReference>
<dbReference type="Gene3D" id="3.40.50.720">
    <property type="entry name" value="NAD(P)-binding Rossmann-like Domain"/>
    <property type="match status" value="1"/>
</dbReference>
<dbReference type="PRINTS" id="PR00081">
    <property type="entry name" value="GDHRDH"/>
</dbReference>
<evidence type="ECO:0000313" key="3">
    <source>
        <dbReference type="EMBL" id="OYD09625.1"/>
    </source>
</evidence>
<dbReference type="InterPro" id="IPR020904">
    <property type="entry name" value="Sc_DH/Rdtase_CS"/>
</dbReference>
<gene>
    <name evidence="3" type="ORF">CHM34_01035</name>
</gene>
<dbReference type="InterPro" id="IPR002347">
    <property type="entry name" value="SDR_fam"/>
</dbReference>